<dbReference type="AlphaFoldDB" id="A0AAN6UB69"/>
<feature type="region of interest" description="Disordered" evidence="1">
    <location>
        <begin position="129"/>
        <end position="148"/>
    </location>
</feature>
<proteinExistence type="predicted"/>
<evidence type="ECO:0000256" key="1">
    <source>
        <dbReference type="SAM" id="MobiDB-lite"/>
    </source>
</evidence>
<evidence type="ECO:0000313" key="3">
    <source>
        <dbReference type="EMBL" id="KAK4129509.1"/>
    </source>
</evidence>
<gene>
    <name evidence="3" type="ORF">N657DRAFT_78851</name>
</gene>
<dbReference type="Proteomes" id="UP001302602">
    <property type="component" value="Unassembled WGS sequence"/>
</dbReference>
<keyword evidence="4" id="KW-1185">Reference proteome</keyword>
<keyword evidence="2" id="KW-0732">Signal</keyword>
<organism evidence="3 4">
    <name type="scientific">Parathielavia appendiculata</name>
    <dbReference type="NCBI Taxonomy" id="2587402"/>
    <lineage>
        <taxon>Eukaryota</taxon>
        <taxon>Fungi</taxon>
        <taxon>Dikarya</taxon>
        <taxon>Ascomycota</taxon>
        <taxon>Pezizomycotina</taxon>
        <taxon>Sordariomycetes</taxon>
        <taxon>Sordariomycetidae</taxon>
        <taxon>Sordariales</taxon>
        <taxon>Chaetomiaceae</taxon>
        <taxon>Parathielavia</taxon>
    </lineage>
</organism>
<dbReference type="RefSeq" id="XP_062653280.1">
    <property type="nucleotide sequence ID" value="XM_062797545.1"/>
</dbReference>
<protein>
    <submittedName>
        <fullName evidence="3">Uncharacterized protein</fullName>
    </submittedName>
</protein>
<reference evidence="3" key="1">
    <citation type="journal article" date="2023" name="Mol. Phylogenet. Evol.">
        <title>Genome-scale phylogeny and comparative genomics of the fungal order Sordariales.</title>
        <authorList>
            <person name="Hensen N."/>
            <person name="Bonometti L."/>
            <person name="Westerberg I."/>
            <person name="Brannstrom I.O."/>
            <person name="Guillou S."/>
            <person name="Cros-Aarteil S."/>
            <person name="Calhoun S."/>
            <person name="Haridas S."/>
            <person name="Kuo A."/>
            <person name="Mondo S."/>
            <person name="Pangilinan J."/>
            <person name="Riley R."/>
            <person name="LaButti K."/>
            <person name="Andreopoulos B."/>
            <person name="Lipzen A."/>
            <person name="Chen C."/>
            <person name="Yan M."/>
            <person name="Daum C."/>
            <person name="Ng V."/>
            <person name="Clum A."/>
            <person name="Steindorff A."/>
            <person name="Ohm R.A."/>
            <person name="Martin F."/>
            <person name="Silar P."/>
            <person name="Natvig D.O."/>
            <person name="Lalanne C."/>
            <person name="Gautier V."/>
            <person name="Ament-Velasquez S.L."/>
            <person name="Kruys A."/>
            <person name="Hutchinson M.I."/>
            <person name="Powell A.J."/>
            <person name="Barry K."/>
            <person name="Miller A.N."/>
            <person name="Grigoriev I.V."/>
            <person name="Debuchy R."/>
            <person name="Gladieux P."/>
            <person name="Hiltunen Thoren M."/>
            <person name="Johannesson H."/>
        </authorList>
    </citation>
    <scope>NUCLEOTIDE SEQUENCE</scope>
    <source>
        <strain evidence="3">CBS 731.68</strain>
    </source>
</reference>
<feature type="chain" id="PRO_5042982099" evidence="2">
    <location>
        <begin position="18"/>
        <end position="184"/>
    </location>
</feature>
<evidence type="ECO:0000256" key="2">
    <source>
        <dbReference type="SAM" id="SignalP"/>
    </source>
</evidence>
<evidence type="ECO:0000313" key="4">
    <source>
        <dbReference type="Proteomes" id="UP001302602"/>
    </source>
</evidence>
<dbReference type="GeneID" id="87834324"/>
<sequence length="184" mass="20062">MTLIMTVLLGYAGESLYADTSSDEVSSDQRALGPLDVAALEVPLPGKSDVRAPVDGVCSSIQRQLPWCSMLTCSQVVNKRCNEWTMEYVQYLITLGYLHSSAFNWFRNSATPQLTASWFVAGPAANSLDHRPNLERTPGRRRETDSWSDMGCGCSAEATGTVFQEEGLESSGQESVVADLWGPC</sequence>
<comment type="caution">
    <text evidence="3">The sequence shown here is derived from an EMBL/GenBank/DDBJ whole genome shotgun (WGS) entry which is preliminary data.</text>
</comment>
<feature type="compositionally biased region" description="Basic and acidic residues" evidence="1">
    <location>
        <begin position="129"/>
        <end position="145"/>
    </location>
</feature>
<accession>A0AAN6UB69</accession>
<reference evidence="3" key="2">
    <citation type="submission" date="2023-05" db="EMBL/GenBank/DDBJ databases">
        <authorList>
            <consortium name="Lawrence Berkeley National Laboratory"/>
            <person name="Steindorff A."/>
            <person name="Hensen N."/>
            <person name="Bonometti L."/>
            <person name="Westerberg I."/>
            <person name="Brannstrom I.O."/>
            <person name="Guillou S."/>
            <person name="Cros-Aarteil S."/>
            <person name="Calhoun S."/>
            <person name="Haridas S."/>
            <person name="Kuo A."/>
            <person name="Mondo S."/>
            <person name="Pangilinan J."/>
            <person name="Riley R."/>
            <person name="Labutti K."/>
            <person name="Andreopoulos B."/>
            <person name="Lipzen A."/>
            <person name="Chen C."/>
            <person name="Yanf M."/>
            <person name="Daum C."/>
            <person name="Ng V."/>
            <person name="Clum A."/>
            <person name="Ohm R."/>
            <person name="Martin F."/>
            <person name="Silar P."/>
            <person name="Natvig D."/>
            <person name="Lalanne C."/>
            <person name="Gautier V."/>
            <person name="Ament-Velasquez S.L."/>
            <person name="Kruys A."/>
            <person name="Hutchinson M.I."/>
            <person name="Powell A.J."/>
            <person name="Barry K."/>
            <person name="Miller A.N."/>
            <person name="Grigoriev I.V."/>
            <person name="Debuchy R."/>
            <person name="Gladieux P."/>
            <person name="Thoren M.H."/>
            <person name="Johannesson H."/>
        </authorList>
    </citation>
    <scope>NUCLEOTIDE SEQUENCE</scope>
    <source>
        <strain evidence="3">CBS 731.68</strain>
    </source>
</reference>
<name>A0AAN6UB69_9PEZI</name>
<dbReference type="EMBL" id="MU853223">
    <property type="protein sequence ID" value="KAK4129509.1"/>
    <property type="molecule type" value="Genomic_DNA"/>
</dbReference>
<feature type="signal peptide" evidence="2">
    <location>
        <begin position="1"/>
        <end position="17"/>
    </location>
</feature>